<evidence type="ECO:0000313" key="1">
    <source>
        <dbReference type="EMBL" id="POR34795.1"/>
    </source>
</evidence>
<dbReference type="STRING" id="94208.A0A2S4KX75"/>
<dbReference type="EMBL" id="PKSG01000487">
    <property type="protein sequence ID" value="POR34795.1"/>
    <property type="molecule type" value="Genomic_DNA"/>
</dbReference>
<name>A0A2S4KX75_9HYPO</name>
<protein>
    <submittedName>
        <fullName evidence="1">Uncharacterized protein</fullName>
    </submittedName>
</protein>
<accession>A0A2S4KX75</accession>
<reference evidence="1 2" key="1">
    <citation type="submission" date="2018-01" db="EMBL/GenBank/DDBJ databases">
        <title>Harnessing the power of phylogenomics to disentangle the directionality and signatures of interkingdom host jumping in the parasitic fungal genus Tolypocladium.</title>
        <authorList>
            <person name="Quandt C.A."/>
            <person name="Patterson W."/>
            <person name="Spatafora J.W."/>
        </authorList>
    </citation>
    <scope>NUCLEOTIDE SEQUENCE [LARGE SCALE GENOMIC DNA]</scope>
    <source>
        <strain evidence="1 2">NRBC 100945</strain>
    </source>
</reference>
<gene>
    <name evidence="1" type="ORF">TPAR_05008</name>
</gene>
<keyword evidence="2" id="KW-1185">Reference proteome</keyword>
<dbReference type="Proteomes" id="UP000237481">
    <property type="component" value="Unassembled WGS sequence"/>
</dbReference>
<sequence length="192" mass="21619">MPRRPTRHPLGNIARRPACWAFKEARISTTTALTCSRIAMLRVAPGTLSTPANSPAYYAGIRIAAIRLWTAGVGRRAIGVLFKLELALYGYTFVGKGILSSYFYRLKHESRSRLAGGYVLPSGARVVYMMLMLWAGEVAAENEESRRVMLVDFNRAALLPAPKHRQLSKLSRNKRKRPRDVARNYTQKRSIL</sequence>
<proteinExistence type="predicted"/>
<dbReference type="OrthoDB" id="4922377at2759"/>
<dbReference type="AlphaFoldDB" id="A0A2S4KX75"/>
<evidence type="ECO:0000313" key="2">
    <source>
        <dbReference type="Proteomes" id="UP000237481"/>
    </source>
</evidence>
<organism evidence="1 2">
    <name type="scientific">Tolypocladium paradoxum</name>
    <dbReference type="NCBI Taxonomy" id="94208"/>
    <lineage>
        <taxon>Eukaryota</taxon>
        <taxon>Fungi</taxon>
        <taxon>Dikarya</taxon>
        <taxon>Ascomycota</taxon>
        <taxon>Pezizomycotina</taxon>
        <taxon>Sordariomycetes</taxon>
        <taxon>Hypocreomycetidae</taxon>
        <taxon>Hypocreales</taxon>
        <taxon>Ophiocordycipitaceae</taxon>
        <taxon>Tolypocladium</taxon>
    </lineage>
</organism>
<comment type="caution">
    <text evidence="1">The sequence shown here is derived from an EMBL/GenBank/DDBJ whole genome shotgun (WGS) entry which is preliminary data.</text>
</comment>